<geneLocation type="mitochondrion" evidence="1"/>
<protein>
    <submittedName>
        <fullName evidence="1">Uncharacterized protein</fullName>
    </submittedName>
</protein>
<reference evidence="1" key="1">
    <citation type="journal article" date="2009" name="Curr. Genet.">
        <title>The complete mitochondrial genome sequence of the liverwort Pleurozia purpurea reveals extremely conservative mitochondrial genome evolution in liverworts.</title>
        <authorList>
            <person name="Wang B."/>
            <person name="Xue J."/>
            <person name="Li L."/>
            <person name="Liu Y."/>
            <person name="Qiu Y.L."/>
        </authorList>
    </citation>
    <scope>NUCLEOTIDE SEQUENCE</scope>
</reference>
<keyword evidence="1" id="KW-0496">Mitochondrion</keyword>
<evidence type="ECO:0000313" key="1">
    <source>
        <dbReference type="EMBL" id="ACR19383.1"/>
    </source>
</evidence>
<dbReference type="EMBL" id="FJ999996">
    <property type="protein sequence ID" value="ACR19383.1"/>
    <property type="molecule type" value="Genomic_DNA"/>
</dbReference>
<dbReference type="AlphaFoldDB" id="D0R046"/>
<sequence>MDSEHRQYPVPERVTAAPEILVYLPPETFAVSSFISRPRTTSTRSCQGNRGDYPVRCVVEDPLDGGGSATRVTDYHSISADGHSPVSILFFRCRPDYLFERG</sequence>
<dbReference type="RefSeq" id="YP_003275999.1">
    <property type="nucleotide sequence ID" value="NC_013444.1"/>
</dbReference>
<gene>
    <name evidence="1" type="ORF">PlpuMp47</name>
</gene>
<name>D0R046_9MARC</name>
<dbReference type="GeneID" id="8542304"/>
<organism evidence="1">
    <name type="scientific">Pleurozia purpurea</name>
    <dbReference type="NCBI Taxonomy" id="280637"/>
    <lineage>
        <taxon>Eukaryota</taxon>
        <taxon>Viridiplantae</taxon>
        <taxon>Streptophyta</taxon>
        <taxon>Embryophyta</taxon>
        <taxon>Marchantiophyta</taxon>
        <taxon>Jungermanniopsida</taxon>
        <taxon>Metzgeriidae</taxon>
        <taxon>Pleuroziales</taxon>
        <taxon>Pleuroziaceae</taxon>
        <taxon>Pleurozia</taxon>
    </lineage>
</organism>
<accession>D0R046</accession>
<proteinExistence type="predicted"/>